<gene>
    <name evidence="2" type="ORF">MNBD_GAMMA06-1758</name>
</gene>
<dbReference type="GO" id="GO:0055085">
    <property type="term" value="P:transmembrane transport"/>
    <property type="evidence" value="ECO:0007669"/>
    <property type="project" value="InterPro"/>
</dbReference>
<protein>
    <submittedName>
        <fullName evidence="2">ABC transporter, substrate-binding protein (Cluster 12, methionine/phosphonates)</fullName>
    </submittedName>
</protein>
<sequence length="293" mass="32528">MFFKKIIFFIFIFCVQVSMQTSVQADSSAKDFVFTAIPDQDETKLQQRFNKVANYLSEKLGVKAKYIPVKSYAAAITAFRNNQVQLAWFGGLSGVQARDLVKGSKALAQGVEDKQFVTYFIANKATGLKLSDKFPESMKGKTFTFGSKGSTSGRLMPEYYVRKNLDAAPVDVFLRVGFSGDHSRTIALVESGAYEVGAVNFKVWDSALKLGKIDTNKVSVIWKTPTYPDYQWSVRGDVDKVWGNGFTDKLQQALLAMNAPELLAAFPRSGFIPATNNDYQPIKKVAKEIGLID</sequence>
<dbReference type="AlphaFoldDB" id="A0A3B0X0D3"/>
<evidence type="ECO:0000313" key="2">
    <source>
        <dbReference type="EMBL" id="VAW50076.1"/>
    </source>
</evidence>
<accession>A0A3B0X0D3</accession>
<name>A0A3B0X0D3_9ZZZZ</name>
<dbReference type="SUPFAM" id="SSF53850">
    <property type="entry name" value="Periplasmic binding protein-like II"/>
    <property type="match status" value="1"/>
</dbReference>
<dbReference type="NCBIfam" id="TIGR04553">
    <property type="entry name" value="ABC_peri_selen"/>
    <property type="match status" value="1"/>
</dbReference>
<organism evidence="2">
    <name type="scientific">hydrothermal vent metagenome</name>
    <dbReference type="NCBI Taxonomy" id="652676"/>
    <lineage>
        <taxon>unclassified sequences</taxon>
        <taxon>metagenomes</taxon>
        <taxon>ecological metagenomes</taxon>
    </lineage>
</organism>
<dbReference type="Gene3D" id="3.40.190.10">
    <property type="entry name" value="Periplasmic binding protein-like II"/>
    <property type="match status" value="2"/>
</dbReference>
<dbReference type="InterPro" id="IPR005770">
    <property type="entry name" value="PhnD"/>
</dbReference>
<dbReference type="GO" id="GO:0043190">
    <property type="term" value="C:ATP-binding cassette (ABC) transporter complex"/>
    <property type="evidence" value="ECO:0007669"/>
    <property type="project" value="InterPro"/>
</dbReference>
<dbReference type="PANTHER" id="PTHR35841">
    <property type="entry name" value="PHOSPHONATES-BINDING PERIPLASMIC PROTEIN"/>
    <property type="match status" value="1"/>
</dbReference>
<dbReference type="PANTHER" id="PTHR35841:SF1">
    <property type="entry name" value="PHOSPHONATES-BINDING PERIPLASMIC PROTEIN"/>
    <property type="match status" value="1"/>
</dbReference>
<dbReference type="EMBL" id="UOFD01000001">
    <property type="protein sequence ID" value="VAW50076.1"/>
    <property type="molecule type" value="Genomic_DNA"/>
</dbReference>
<keyword evidence="1" id="KW-0732">Signal</keyword>
<reference evidence="2" key="1">
    <citation type="submission" date="2018-06" db="EMBL/GenBank/DDBJ databases">
        <authorList>
            <person name="Zhirakovskaya E."/>
        </authorList>
    </citation>
    <scope>NUCLEOTIDE SEQUENCE</scope>
</reference>
<dbReference type="InterPro" id="IPR030836">
    <property type="entry name" value="ABC_peri_PhnD-like"/>
</dbReference>
<evidence type="ECO:0000256" key="1">
    <source>
        <dbReference type="ARBA" id="ARBA00022729"/>
    </source>
</evidence>
<dbReference type="Pfam" id="PF12974">
    <property type="entry name" value="Phosphonate-bd"/>
    <property type="match status" value="1"/>
</dbReference>
<proteinExistence type="predicted"/>
<dbReference type="NCBIfam" id="TIGR01098">
    <property type="entry name" value="3A0109s03R"/>
    <property type="match status" value="1"/>
</dbReference>